<evidence type="ECO:0000313" key="3">
    <source>
        <dbReference type="Proteomes" id="UP000550707"/>
    </source>
</evidence>
<dbReference type="AlphaFoldDB" id="A0A7J8I3B9"/>
<accession>A0A7J8I3B9</accession>
<feature type="region of interest" description="Disordered" evidence="1">
    <location>
        <begin position="1"/>
        <end position="29"/>
    </location>
</feature>
<dbReference type="EMBL" id="JACASF010000005">
    <property type="protein sequence ID" value="KAF6478768.1"/>
    <property type="molecule type" value="Genomic_DNA"/>
</dbReference>
<sequence>MISRREQVSTHRRKPRSKPESKPRTSEGNKKIKEKFFILVISIPLTILKTMNVRLKCQFRKKWTLNRTISRKRKL</sequence>
<comment type="caution">
    <text evidence="2">The sequence shown here is derived from an EMBL/GenBank/DDBJ whole genome shotgun (WGS) entry which is preliminary data.</text>
</comment>
<proteinExistence type="predicted"/>
<feature type="compositionally biased region" description="Basic and acidic residues" evidence="1">
    <location>
        <begin position="17"/>
        <end position="29"/>
    </location>
</feature>
<evidence type="ECO:0000256" key="1">
    <source>
        <dbReference type="SAM" id="MobiDB-lite"/>
    </source>
</evidence>
<organism evidence="2 3">
    <name type="scientific">Molossus molossus</name>
    <name type="common">Pallas' mastiff bat</name>
    <name type="synonym">Vespertilio molossus</name>
    <dbReference type="NCBI Taxonomy" id="27622"/>
    <lineage>
        <taxon>Eukaryota</taxon>
        <taxon>Metazoa</taxon>
        <taxon>Chordata</taxon>
        <taxon>Craniata</taxon>
        <taxon>Vertebrata</taxon>
        <taxon>Euteleostomi</taxon>
        <taxon>Mammalia</taxon>
        <taxon>Eutheria</taxon>
        <taxon>Laurasiatheria</taxon>
        <taxon>Chiroptera</taxon>
        <taxon>Yangochiroptera</taxon>
        <taxon>Molossidae</taxon>
        <taxon>Molossus</taxon>
    </lineage>
</organism>
<protein>
    <submittedName>
        <fullName evidence="2">Ubiquitin specific peptidase 16</fullName>
    </submittedName>
</protein>
<name>A0A7J8I3B9_MOLMO</name>
<evidence type="ECO:0000313" key="2">
    <source>
        <dbReference type="EMBL" id="KAF6478768.1"/>
    </source>
</evidence>
<reference evidence="2 3" key="1">
    <citation type="journal article" date="2020" name="Nature">
        <title>Six reference-quality genomes reveal evolution of bat adaptations.</title>
        <authorList>
            <person name="Jebb D."/>
            <person name="Huang Z."/>
            <person name="Pippel M."/>
            <person name="Hughes G.M."/>
            <person name="Lavrichenko K."/>
            <person name="Devanna P."/>
            <person name="Winkler S."/>
            <person name="Jermiin L.S."/>
            <person name="Skirmuntt E.C."/>
            <person name="Katzourakis A."/>
            <person name="Burkitt-Gray L."/>
            <person name="Ray D.A."/>
            <person name="Sullivan K.A.M."/>
            <person name="Roscito J.G."/>
            <person name="Kirilenko B.M."/>
            <person name="Davalos L.M."/>
            <person name="Corthals A.P."/>
            <person name="Power M.L."/>
            <person name="Jones G."/>
            <person name="Ransome R.D."/>
            <person name="Dechmann D.K.N."/>
            <person name="Locatelli A.G."/>
            <person name="Puechmaille S.J."/>
            <person name="Fedrigo O."/>
            <person name="Jarvis E.D."/>
            <person name="Hiller M."/>
            <person name="Vernes S.C."/>
            <person name="Myers E.W."/>
            <person name="Teeling E.C."/>
        </authorList>
    </citation>
    <scope>NUCLEOTIDE SEQUENCE [LARGE SCALE GENOMIC DNA]</scope>
    <source>
        <strain evidence="2">MMolMol1</strain>
        <tissue evidence="2">Muscle</tissue>
    </source>
</reference>
<dbReference type="Proteomes" id="UP000550707">
    <property type="component" value="Unassembled WGS sequence"/>
</dbReference>
<gene>
    <name evidence="2" type="ORF">HJG59_019268</name>
</gene>
<keyword evidence="3" id="KW-1185">Reference proteome</keyword>